<evidence type="ECO:0000256" key="1">
    <source>
        <dbReference type="SAM" id="SignalP"/>
    </source>
</evidence>
<dbReference type="Proteomes" id="UP001497497">
    <property type="component" value="Unassembled WGS sequence"/>
</dbReference>
<dbReference type="PROSITE" id="PS50835">
    <property type="entry name" value="IG_LIKE"/>
    <property type="match status" value="1"/>
</dbReference>
<keyword evidence="1" id="KW-0732">Signal</keyword>
<dbReference type="SUPFAM" id="SSF48726">
    <property type="entry name" value="Immunoglobulin"/>
    <property type="match status" value="1"/>
</dbReference>
<dbReference type="InterPro" id="IPR036179">
    <property type="entry name" value="Ig-like_dom_sf"/>
</dbReference>
<feature type="chain" id="PRO_5043943085" description="Ig-like domain-containing protein" evidence="1">
    <location>
        <begin position="32"/>
        <end position="323"/>
    </location>
</feature>
<feature type="signal peptide" evidence="1">
    <location>
        <begin position="1"/>
        <end position="31"/>
    </location>
</feature>
<evidence type="ECO:0000259" key="2">
    <source>
        <dbReference type="PROSITE" id="PS50835"/>
    </source>
</evidence>
<organism evidence="3 4">
    <name type="scientific">Lymnaea stagnalis</name>
    <name type="common">Great pond snail</name>
    <name type="synonym">Helix stagnalis</name>
    <dbReference type="NCBI Taxonomy" id="6523"/>
    <lineage>
        <taxon>Eukaryota</taxon>
        <taxon>Metazoa</taxon>
        <taxon>Spiralia</taxon>
        <taxon>Lophotrochozoa</taxon>
        <taxon>Mollusca</taxon>
        <taxon>Gastropoda</taxon>
        <taxon>Heterobranchia</taxon>
        <taxon>Euthyneura</taxon>
        <taxon>Panpulmonata</taxon>
        <taxon>Hygrophila</taxon>
        <taxon>Lymnaeoidea</taxon>
        <taxon>Lymnaeidae</taxon>
        <taxon>Lymnaea</taxon>
    </lineage>
</organism>
<keyword evidence="4" id="KW-1185">Reference proteome</keyword>
<comment type="caution">
    <text evidence="3">The sequence shown here is derived from an EMBL/GenBank/DDBJ whole genome shotgun (WGS) entry which is preliminary data.</text>
</comment>
<dbReference type="InterPro" id="IPR007110">
    <property type="entry name" value="Ig-like_dom"/>
</dbReference>
<feature type="domain" description="Ig-like" evidence="2">
    <location>
        <begin position="174"/>
        <end position="285"/>
    </location>
</feature>
<evidence type="ECO:0000313" key="4">
    <source>
        <dbReference type="Proteomes" id="UP001497497"/>
    </source>
</evidence>
<dbReference type="AlphaFoldDB" id="A0AAV2IKZ6"/>
<dbReference type="EMBL" id="CAXITT010000803">
    <property type="protein sequence ID" value="CAL1546367.1"/>
    <property type="molecule type" value="Genomic_DNA"/>
</dbReference>
<protein>
    <recommendedName>
        <fullName evidence="2">Ig-like domain-containing protein</fullName>
    </recommendedName>
</protein>
<accession>A0AAV2IKZ6</accession>
<reference evidence="3 4" key="1">
    <citation type="submission" date="2024-04" db="EMBL/GenBank/DDBJ databases">
        <authorList>
            <consortium name="Genoscope - CEA"/>
            <person name="William W."/>
        </authorList>
    </citation>
    <scope>NUCLEOTIDE SEQUENCE [LARGE SCALE GENOMIC DNA]</scope>
</reference>
<proteinExistence type="predicted"/>
<gene>
    <name evidence="3" type="ORF">GSLYS_00019744001</name>
</gene>
<evidence type="ECO:0000313" key="3">
    <source>
        <dbReference type="EMBL" id="CAL1546367.1"/>
    </source>
</evidence>
<name>A0AAV2IKZ6_LYMST</name>
<sequence>MHFGESGICDVMQFMRVLLTVGLFIAAQGQGQLFDKYEIEDGGRFNLTCDASRIGGIPAAVTEISELSIERVWVGYNPNHTLISMIATYRILPEEEAIQTIVPTDRGWLIEESGNNYPTGLNNRATMKIVLYVPYTYCFDAGSYTCKARFNQTGGVSEASRSETIIYKERINIPVITLDPHNGYAPDVSSNMVGEEVKLTCQIQGLVSLAGLELTWLTGPRGGNNFVPYPTDGAETVTPGPPDRPCERGKYESTLTFKVPAVDTTYTCVAKDGDNGASRTNFTIVHTASIGNKGANLVVLDSQWFVRNMLMMVVAFLKWSGFV</sequence>